<evidence type="ECO:0000313" key="4">
    <source>
        <dbReference type="EMBL" id="CAB5008046.1"/>
    </source>
</evidence>
<protein>
    <submittedName>
        <fullName evidence="2">Unannotated protein</fullName>
    </submittedName>
</protein>
<feature type="domain" description="Helix-turn-helix" evidence="1">
    <location>
        <begin position="3"/>
        <end position="46"/>
    </location>
</feature>
<proteinExistence type="predicted"/>
<gene>
    <name evidence="2" type="ORF">UFOPK2754_03094</name>
    <name evidence="3" type="ORF">UFOPK3139_02695</name>
    <name evidence="4" type="ORF">UFOPK3967_02082</name>
</gene>
<sequence>MGDAAARLGLSASRVRQMLADGVLRGERIGRSWVIEQSAIDAIADERPGVGRPWQPQSAWALLAVAGGDEAEGSAVERFRARDRLAEHGLAGLVGRLSARCEVRRFYAHPAVLDDLAGADDVVLGGISAAGHCGADVIAAGVVDAYVKASMVDALIDRYALDERAERPNVIVRVVDDEFWSFAANERFAPWPVVAADLLESDDARSRRAGAELAARR</sequence>
<dbReference type="Pfam" id="PF12728">
    <property type="entry name" value="HTH_17"/>
    <property type="match status" value="1"/>
</dbReference>
<dbReference type="InterPro" id="IPR041657">
    <property type="entry name" value="HTH_17"/>
</dbReference>
<dbReference type="EMBL" id="CAFABA010000152">
    <property type="protein sequence ID" value="CAB4835931.1"/>
    <property type="molecule type" value="Genomic_DNA"/>
</dbReference>
<evidence type="ECO:0000313" key="3">
    <source>
        <dbReference type="EMBL" id="CAB4835931.1"/>
    </source>
</evidence>
<reference evidence="2" key="1">
    <citation type="submission" date="2020-05" db="EMBL/GenBank/DDBJ databases">
        <authorList>
            <person name="Chiriac C."/>
            <person name="Salcher M."/>
            <person name="Ghai R."/>
            <person name="Kavagutti S V."/>
        </authorList>
    </citation>
    <scope>NUCLEOTIDE SEQUENCE</scope>
</reference>
<dbReference type="EMBL" id="CAFBOS010000144">
    <property type="protein sequence ID" value="CAB5008046.1"/>
    <property type="molecule type" value="Genomic_DNA"/>
</dbReference>
<accession>A0A6J6VKW4</accession>
<organism evidence="2">
    <name type="scientific">freshwater metagenome</name>
    <dbReference type="NCBI Taxonomy" id="449393"/>
    <lineage>
        <taxon>unclassified sequences</taxon>
        <taxon>metagenomes</taxon>
        <taxon>ecological metagenomes</taxon>
    </lineage>
</organism>
<name>A0A6J6VKW4_9ZZZZ</name>
<evidence type="ECO:0000313" key="2">
    <source>
        <dbReference type="EMBL" id="CAB4771047.1"/>
    </source>
</evidence>
<evidence type="ECO:0000259" key="1">
    <source>
        <dbReference type="Pfam" id="PF12728"/>
    </source>
</evidence>
<dbReference type="EMBL" id="CAEZYR010000182">
    <property type="protein sequence ID" value="CAB4771047.1"/>
    <property type="molecule type" value="Genomic_DNA"/>
</dbReference>
<dbReference type="AlphaFoldDB" id="A0A6J6VKW4"/>